<dbReference type="GO" id="GO:0006355">
    <property type="term" value="P:regulation of DNA-templated transcription"/>
    <property type="evidence" value="ECO:0007669"/>
    <property type="project" value="InterPro"/>
</dbReference>
<dbReference type="SMART" id="SM00421">
    <property type="entry name" value="HTH_LUXR"/>
    <property type="match status" value="1"/>
</dbReference>
<dbReference type="InterPro" id="IPR039420">
    <property type="entry name" value="WalR-like"/>
</dbReference>
<keyword evidence="1" id="KW-0805">Transcription regulation</keyword>
<feature type="domain" description="HTH luxR-type" evidence="4">
    <location>
        <begin position="149"/>
        <end position="214"/>
    </location>
</feature>
<comment type="caution">
    <text evidence="5">The sequence shown here is derived from an EMBL/GenBank/DDBJ whole genome shotgun (WGS) entry which is preliminary data.</text>
</comment>
<dbReference type="Gene3D" id="1.10.10.10">
    <property type="entry name" value="Winged helix-like DNA-binding domain superfamily/Winged helix DNA-binding domain"/>
    <property type="match status" value="1"/>
</dbReference>
<dbReference type="InterPro" id="IPR016032">
    <property type="entry name" value="Sig_transdc_resp-reg_C-effctor"/>
</dbReference>
<keyword evidence="2" id="KW-0238">DNA-binding</keyword>
<keyword evidence="3" id="KW-0804">Transcription</keyword>
<dbReference type="PANTHER" id="PTHR43214:SF24">
    <property type="entry name" value="TRANSCRIPTIONAL REGULATORY PROTEIN NARL-RELATED"/>
    <property type="match status" value="1"/>
</dbReference>
<evidence type="ECO:0000256" key="3">
    <source>
        <dbReference type="ARBA" id="ARBA00023163"/>
    </source>
</evidence>
<dbReference type="RefSeq" id="WP_075976059.1">
    <property type="nucleotide sequence ID" value="NZ_MKQR01000017.1"/>
</dbReference>
<proteinExistence type="predicted"/>
<dbReference type="Pfam" id="PF00196">
    <property type="entry name" value="GerE"/>
    <property type="match status" value="1"/>
</dbReference>
<dbReference type="PROSITE" id="PS50043">
    <property type="entry name" value="HTH_LUXR_2"/>
    <property type="match status" value="1"/>
</dbReference>
<evidence type="ECO:0000259" key="4">
    <source>
        <dbReference type="PROSITE" id="PS50043"/>
    </source>
</evidence>
<keyword evidence="6" id="KW-1185">Reference proteome</keyword>
<dbReference type="Proteomes" id="UP000186040">
    <property type="component" value="Unassembled WGS sequence"/>
</dbReference>
<dbReference type="AlphaFoldDB" id="A0A1Q9LJI5"/>
<dbReference type="CDD" id="cd06170">
    <property type="entry name" value="LuxR_C_like"/>
    <property type="match status" value="1"/>
</dbReference>
<organism evidence="5 6">
    <name type="scientific">Actinokineospora bangkokensis</name>
    <dbReference type="NCBI Taxonomy" id="1193682"/>
    <lineage>
        <taxon>Bacteria</taxon>
        <taxon>Bacillati</taxon>
        <taxon>Actinomycetota</taxon>
        <taxon>Actinomycetes</taxon>
        <taxon>Pseudonocardiales</taxon>
        <taxon>Pseudonocardiaceae</taxon>
        <taxon>Actinokineospora</taxon>
    </lineage>
</organism>
<sequence>MDPGTLARHPAVEVLPDPGDRLTALRALHAAATEQVRSIERCDPTRPPGPGAAPGLREMRAESRAERIAAGVRYRTIHPAYTPEATAPVAGEAVRTLADPPLDLVVADDARALVSAGGGSVLVGRSALLDGLIEVFEKLWVLAVPMTVSAAGGGDLSERDRQVITLMAAGATDDAIARRLGLSRRTVVRRVAALHERLGATTRFQAGVQAAQRGWL</sequence>
<name>A0A1Q9LJI5_9PSEU</name>
<gene>
    <name evidence="5" type="ORF">BJP25_22830</name>
</gene>
<evidence type="ECO:0000256" key="2">
    <source>
        <dbReference type="ARBA" id="ARBA00023125"/>
    </source>
</evidence>
<evidence type="ECO:0000256" key="1">
    <source>
        <dbReference type="ARBA" id="ARBA00023015"/>
    </source>
</evidence>
<dbReference type="STRING" id="1193682.BJP25_22830"/>
<protein>
    <recommendedName>
        <fullName evidence="4">HTH luxR-type domain-containing protein</fullName>
    </recommendedName>
</protein>
<dbReference type="PANTHER" id="PTHR43214">
    <property type="entry name" value="TWO-COMPONENT RESPONSE REGULATOR"/>
    <property type="match status" value="1"/>
</dbReference>
<accession>A0A1Q9LJI5</accession>
<dbReference type="SUPFAM" id="SSF46894">
    <property type="entry name" value="C-terminal effector domain of the bipartite response regulators"/>
    <property type="match status" value="1"/>
</dbReference>
<dbReference type="GO" id="GO:0003677">
    <property type="term" value="F:DNA binding"/>
    <property type="evidence" value="ECO:0007669"/>
    <property type="project" value="UniProtKB-KW"/>
</dbReference>
<dbReference type="InterPro" id="IPR036388">
    <property type="entry name" value="WH-like_DNA-bd_sf"/>
</dbReference>
<dbReference type="EMBL" id="MKQR01000017">
    <property type="protein sequence ID" value="OLR92170.1"/>
    <property type="molecule type" value="Genomic_DNA"/>
</dbReference>
<reference evidence="5 6" key="1">
    <citation type="submission" date="2016-10" db="EMBL/GenBank/DDBJ databases">
        <title>The Draft Genome Sequence of Actinokineospora bangkokensis 44EHWT reveals the biosynthetic pathway of antifungal compounds Thailandins with unusual extender unit butylmalonyl-CoA.</title>
        <authorList>
            <person name="Greule A."/>
            <person name="Intra B."/>
            <person name="Flemming S."/>
            <person name="Rommel M.G."/>
            <person name="Panbangred W."/>
            <person name="Bechthold A."/>
        </authorList>
    </citation>
    <scope>NUCLEOTIDE SEQUENCE [LARGE SCALE GENOMIC DNA]</scope>
    <source>
        <strain evidence="5 6">44EHW</strain>
    </source>
</reference>
<dbReference type="InterPro" id="IPR000792">
    <property type="entry name" value="Tscrpt_reg_LuxR_C"/>
</dbReference>
<evidence type="ECO:0000313" key="6">
    <source>
        <dbReference type="Proteomes" id="UP000186040"/>
    </source>
</evidence>
<evidence type="ECO:0000313" key="5">
    <source>
        <dbReference type="EMBL" id="OLR92170.1"/>
    </source>
</evidence>
<dbReference type="PRINTS" id="PR00038">
    <property type="entry name" value="HTHLUXR"/>
</dbReference>